<comment type="similarity">
    <text evidence="1">Belongs to the ABC transporter superfamily. ABCF family. EF3 subfamily.</text>
</comment>
<organism evidence="7 8">
    <name type="scientific">Intoshia linei</name>
    <dbReference type="NCBI Taxonomy" id="1819745"/>
    <lineage>
        <taxon>Eukaryota</taxon>
        <taxon>Metazoa</taxon>
        <taxon>Spiralia</taxon>
        <taxon>Lophotrochozoa</taxon>
        <taxon>Mesozoa</taxon>
        <taxon>Orthonectida</taxon>
        <taxon>Rhopaluridae</taxon>
        <taxon>Intoshia</taxon>
    </lineage>
</organism>
<dbReference type="Proteomes" id="UP000078046">
    <property type="component" value="Unassembled WGS sequence"/>
</dbReference>
<dbReference type="PROSITE" id="PS00211">
    <property type="entry name" value="ABC_TRANSPORTER_1"/>
    <property type="match status" value="1"/>
</dbReference>
<dbReference type="OrthoDB" id="2110130at2759"/>
<evidence type="ECO:0000256" key="4">
    <source>
        <dbReference type="ARBA" id="ARBA00022840"/>
    </source>
</evidence>
<dbReference type="InterPro" id="IPR027417">
    <property type="entry name" value="P-loop_NTPase"/>
</dbReference>
<reference evidence="7 8" key="1">
    <citation type="submission" date="2016-04" db="EMBL/GenBank/DDBJ databases">
        <title>The genome of Intoshia linei affirms orthonectids as highly simplified spiralians.</title>
        <authorList>
            <person name="Mikhailov K.V."/>
            <person name="Slusarev G.S."/>
            <person name="Nikitin M.A."/>
            <person name="Logacheva M.D."/>
            <person name="Penin A."/>
            <person name="Aleoshin V."/>
            <person name="Panchin Y.V."/>
        </authorList>
    </citation>
    <scope>NUCLEOTIDE SEQUENCE [LARGE SCALE GENOMIC DNA]</scope>
    <source>
        <strain evidence="7">Intl2013</strain>
        <tissue evidence="7">Whole animal</tissue>
    </source>
</reference>
<dbReference type="Pfam" id="PF00005">
    <property type="entry name" value="ABC_tran"/>
    <property type="match status" value="2"/>
</dbReference>
<keyword evidence="4" id="KW-0067">ATP-binding</keyword>
<evidence type="ECO:0000256" key="5">
    <source>
        <dbReference type="SAM" id="MobiDB-lite"/>
    </source>
</evidence>
<dbReference type="PROSITE" id="PS50893">
    <property type="entry name" value="ABC_TRANSPORTER_2"/>
    <property type="match status" value="2"/>
</dbReference>
<keyword evidence="2" id="KW-0677">Repeat</keyword>
<proteinExistence type="inferred from homology"/>
<name>A0A177AUU8_9BILA</name>
<evidence type="ECO:0000256" key="3">
    <source>
        <dbReference type="ARBA" id="ARBA00022741"/>
    </source>
</evidence>
<dbReference type="FunFam" id="3.40.50.300:FF:000683">
    <property type="entry name" value="Abc transporter f family member 1"/>
    <property type="match status" value="1"/>
</dbReference>
<dbReference type="PANTHER" id="PTHR19211:SF15">
    <property type="entry name" value="ATP-BINDING CASSETTE SUB-FAMILY F MEMBER 2"/>
    <property type="match status" value="1"/>
</dbReference>
<dbReference type="AlphaFoldDB" id="A0A177AUU8"/>
<dbReference type="CDD" id="cd03221">
    <property type="entry name" value="ABCF_EF-3"/>
    <property type="match status" value="2"/>
</dbReference>
<dbReference type="InterPro" id="IPR017871">
    <property type="entry name" value="ABC_transporter-like_CS"/>
</dbReference>
<evidence type="ECO:0000259" key="6">
    <source>
        <dbReference type="PROSITE" id="PS50893"/>
    </source>
</evidence>
<dbReference type="PANTHER" id="PTHR19211">
    <property type="entry name" value="ATP-BINDING TRANSPORT PROTEIN-RELATED"/>
    <property type="match status" value="1"/>
</dbReference>
<feature type="domain" description="ABC transporter" evidence="6">
    <location>
        <begin position="227"/>
        <end position="468"/>
    </location>
</feature>
<gene>
    <name evidence="7" type="ORF">A3Q56_07115</name>
</gene>
<sequence>MSENGIQRYNYTAPAGLLYFDSIKKTKNSDDEKIKKKQLAIKTRNNNNYKLYTKNINQVISEHVSNNMETAKEFTKMRLEYIKNSSIEKENIPKGKLVSGRLKPLCTFNINSPSMKTCRGFQADIVNIHININYYTIFFNQIYIMPSDAKKRKDLLKREQAKKRMQQNNKQHNANSNKSNGNVAINSNKDEKKDIDQLVKKMETLDIDQQFRSTAGVNASHPQSRDLHVHSLSLRFHGKELLLDTKLELNYGRRYALIGENGCGKSTLLKAINARETPMSDHLDVYYVNREMEPVEKTAIDCVMDVDKERFELESYAEQLIGDEDDEAVTRLSDIYERLDELDSSTARPKAASILFGLGFTNEMQNTAAQDFSGGWRMRIALARALFISPSILLLDEPTNHLDLNSCVWLEHELQKFKRILLIISHSQDFMNGVCTNVILMKQKRLDNFKGNYDQYVQTQKELNENQMKQYKWEQDQIAHMKNYIARFGHGSAKLARQAQSKEKTLKKMIDKGLTEKITERHLNFDFFDCGTIPPPVISVKNISFRYSDSKPYIYKNVEFGLDLDVRIALVGPNGAGKSTLLKLIADELSPTDGLIQRHSHLKIGRYHQHLQDHLNLDMTALDWMMKEYPEIKEPEQMRRILGRYGISGLEQVCPMTNLSDGQRCRVVFAWLAWRSPHMLLMDEPTNHLDIETIDSLATALNRFNGGLMLVSHDFRLISQVAQEIWVCENGNIKKWDGDILSYKKSLVKLVIN</sequence>
<dbReference type="GO" id="GO:0005524">
    <property type="term" value="F:ATP binding"/>
    <property type="evidence" value="ECO:0007669"/>
    <property type="project" value="UniProtKB-KW"/>
</dbReference>
<keyword evidence="3" id="KW-0547">Nucleotide-binding</keyword>
<dbReference type="SMART" id="SM00382">
    <property type="entry name" value="AAA"/>
    <property type="match status" value="2"/>
</dbReference>
<evidence type="ECO:0000313" key="7">
    <source>
        <dbReference type="EMBL" id="OAF65181.1"/>
    </source>
</evidence>
<feature type="compositionally biased region" description="Polar residues" evidence="5">
    <location>
        <begin position="166"/>
        <end position="187"/>
    </location>
</feature>
<dbReference type="EMBL" id="LWCA01001408">
    <property type="protein sequence ID" value="OAF65181.1"/>
    <property type="molecule type" value="Genomic_DNA"/>
</dbReference>
<feature type="domain" description="ABC transporter" evidence="6">
    <location>
        <begin position="538"/>
        <end position="753"/>
    </location>
</feature>
<dbReference type="InterPro" id="IPR003439">
    <property type="entry name" value="ABC_transporter-like_ATP-bd"/>
</dbReference>
<dbReference type="InterPro" id="IPR050611">
    <property type="entry name" value="ABCF"/>
</dbReference>
<comment type="caution">
    <text evidence="7">The sequence shown here is derived from an EMBL/GenBank/DDBJ whole genome shotgun (WGS) entry which is preliminary data.</text>
</comment>
<accession>A0A177AUU8</accession>
<dbReference type="Pfam" id="PF12848">
    <property type="entry name" value="ABC_tran_Xtn"/>
    <property type="match status" value="1"/>
</dbReference>
<dbReference type="InterPro" id="IPR003593">
    <property type="entry name" value="AAA+_ATPase"/>
</dbReference>
<evidence type="ECO:0000256" key="2">
    <source>
        <dbReference type="ARBA" id="ARBA00022737"/>
    </source>
</evidence>
<dbReference type="Gene3D" id="3.40.50.300">
    <property type="entry name" value="P-loop containing nucleotide triphosphate hydrolases"/>
    <property type="match status" value="2"/>
</dbReference>
<protein>
    <recommendedName>
        <fullName evidence="6">ABC transporter domain-containing protein</fullName>
    </recommendedName>
</protein>
<dbReference type="FunFam" id="3.40.50.300:FF:000104">
    <property type="entry name" value="ATP-binding cassette sub-family F member 3"/>
    <property type="match status" value="1"/>
</dbReference>
<dbReference type="GO" id="GO:0016887">
    <property type="term" value="F:ATP hydrolysis activity"/>
    <property type="evidence" value="ECO:0007669"/>
    <property type="project" value="InterPro"/>
</dbReference>
<evidence type="ECO:0000313" key="8">
    <source>
        <dbReference type="Proteomes" id="UP000078046"/>
    </source>
</evidence>
<feature type="region of interest" description="Disordered" evidence="5">
    <location>
        <begin position="160"/>
        <end position="190"/>
    </location>
</feature>
<dbReference type="InterPro" id="IPR032781">
    <property type="entry name" value="ABC_tran_Xtn"/>
</dbReference>
<evidence type="ECO:0000256" key="1">
    <source>
        <dbReference type="ARBA" id="ARBA00011054"/>
    </source>
</evidence>
<dbReference type="SUPFAM" id="SSF52540">
    <property type="entry name" value="P-loop containing nucleoside triphosphate hydrolases"/>
    <property type="match status" value="2"/>
</dbReference>
<keyword evidence="8" id="KW-1185">Reference proteome</keyword>